<dbReference type="GO" id="GO:0050515">
    <property type="term" value="F:4-(cytidine 5'-diphospho)-2-C-methyl-D-erythritol kinase activity"/>
    <property type="evidence" value="ECO:0007669"/>
    <property type="project" value="UniProtKB-EC"/>
</dbReference>
<comment type="caution">
    <text evidence="7">The sequence shown here is derived from an EMBL/GenBank/DDBJ whole genome shotgun (WGS) entry which is preliminary data.</text>
</comment>
<feature type="chain" id="PRO_5012339720" evidence="5">
    <location>
        <begin position="26"/>
        <end position="497"/>
    </location>
</feature>
<dbReference type="EC" id="2.7.1.148" evidence="7"/>
<gene>
    <name evidence="7" type="primary">IspE</name>
    <name evidence="7" type="ORF">PGAL8A_00024300</name>
</gene>
<keyword evidence="2" id="KW-0547">Nucleotide-binding</keyword>
<keyword evidence="8" id="KW-1185">Reference proteome</keyword>
<dbReference type="GO" id="GO:0005524">
    <property type="term" value="F:ATP binding"/>
    <property type="evidence" value="ECO:0007669"/>
    <property type="project" value="UniProtKB-KW"/>
</dbReference>
<keyword evidence="5" id="KW-0732">Signal</keyword>
<evidence type="ECO:0000256" key="2">
    <source>
        <dbReference type="ARBA" id="ARBA00022741"/>
    </source>
</evidence>
<dbReference type="InterPro" id="IPR004424">
    <property type="entry name" value="IspE"/>
</dbReference>
<name>A0A1J1GZU3_PLAGA</name>
<dbReference type="AlphaFoldDB" id="A0A1J1GZU3"/>
<evidence type="ECO:0000313" key="7">
    <source>
        <dbReference type="EMBL" id="CRG97808.1"/>
    </source>
</evidence>
<evidence type="ECO:0000256" key="4">
    <source>
        <dbReference type="ARBA" id="ARBA00022840"/>
    </source>
</evidence>
<dbReference type="EMBL" id="CVMV01000117">
    <property type="protein sequence ID" value="CRG97808.1"/>
    <property type="molecule type" value="Genomic_DNA"/>
</dbReference>
<evidence type="ECO:0000256" key="5">
    <source>
        <dbReference type="SAM" id="SignalP"/>
    </source>
</evidence>
<organism evidence="7 8">
    <name type="scientific">Plasmodium gallinaceum</name>
    <dbReference type="NCBI Taxonomy" id="5849"/>
    <lineage>
        <taxon>Eukaryota</taxon>
        <taxon>Sar</taxon>
        <taxon>Alveolata</taxon>
        <taxon>Apicomplexa</taxon>
        <taxon>Aconoidasida</taxon>
        <taxon>Haemosporida</taxon>
        <taxon>Plasmodiidae</taxon>
        <taxon>Plasmodium</taxon>
        <taxon>Plasmodium (Haemamoeba)</taxon>
    </lineage>
</organism>
<dbReference type="RefSeq" id="XP_028530608.1">
    <property type="nucleotide sequence ID" value="XM_028674235.1"/>
</dbReference>
<keyword evidence="1 7" id="KW-0808">Transferase</keyword>
<dbReference type="VEuPathDB" id="PlasmoDB:PGAL8A_00024300"/>
<keyword evidence="4" id="KW-0067">ATP-binding</keyword>
<evidence type="ECO:0000256" key="1">
    <source>
        <dbReference type="ARBA" id="ARBA00022679"/>
    </source>
</evidence>
<accession>A0A1J1GZU3</accession>
<dbReference type="Proteomes" id="UP000220797">
    <property type="component" value="Unassembled WGS sequence"/>
</dbReference>
<dbReference type="InterPro" id="IPR020568">
    <property type="entry name" value="Ribosomal_Su5_D2-typ_SF"/>
</dbReference>
<dbReference type="InterPro" id="IPR036554">
    <property type="entry name" value="GHMP_kinase_C_sf"/>
</dbReference>
<feature type="domain" description="GHMP kinase N-terminal" evidence="6">
    <location>
        <begin position="223"/>
        <end position="279"/>
    </location>
</feature>
<keyword evidence="3 7" id="KW-0418">Kinase</keyword>
<dbReference type="GeneID" id="39728766"/>
<dbReference type="Gene3D" id="3.30.230.10">
    <property type="match status" value="1"/>
</dbReference>
<protein>
    <submittedName>
        <fullName evidence="7">4-diphosphocytidyl-2-C-methyl-D-erythritol kinase, putative</fullName>
        <ecNumber evidence="7">2.7.1.148</ecNumber>
    </submittedName>
</protein>
<dbReference type="Pfam" id="PF00288">
    <property type="entry name" value="GHMP_kinases_N"/>
    <property type="match status" value="1"/>
</dbReference>
<evidence type="ECO:0000256" key="3">
    <source>
        <dbReference type="ARBA" id="ARBA00022777"/>
    </source>
</evidence>
<dbReference type="HAMAP" id="MF_00061">
    <property type="entry name" value="IspE"/>
    <property type="match status" value="1"/>
</dbReference>
<evidence type="ECO:0000313" key="8">
    <source>
        <dbReference type="Proteomes" id="UP000220797"/>
    </source>
</evidence>
<dbReference type="SUPFAM" id="SSF55060">
    <property type="entry name" value="GHMP Kinase, C-terminal domain"/>
    <property type="match status" value="1"/>
</dbReference>
<dbReference type="OrthoDB" id="3191556at2759"/>
<dbReference type="InterPro" id="IPR014721">
    <property type="entry name" value="Ribsml_uS5_D2-typ_fold_subgr"/>
</dbReference>
<evidence type="ECO:0000259" key="6">
    <source>
        <dbReference type="Pfam" id="PF00288"/>
    </source>
</evidence>
<dbReference type="InterPro" id="IPR006204">
    <property type="entry name" value="GHMP_kinase_N_dom"/>
</dbReference>
<feature type="signal peptide" evidence="5">
    <location>
        <begin position="1"/>
        <end position="25"/>
    </location>
</feature>
<dbReference type="Gene3D" id="3.30.70.890">
    <property type="entry name" value="GHMP kinase, C-terminal domain"/>
    <property type="match status" value="1"/>
</dbReference>
<dbReference type="PANTHER" id="PTHR43527">
    <property type="entry name" value="4-DIPHOSPHOCYTIDYL-2-C-METHYL-D-ERYTHRITOL KINASE, CHLOROPLASTIC"/>
    <property type="match status" value="1"/>
</dbReference>
<sequence>MKFSININTFVFLYINLVFFNMAHKNVFNKDSKVIKSKMKNSKRKISNIYFITQNKKINNKLTLRKNRKSNYLNQNTNYEVKENINLDIDQNINNNEAFYKKENVLCNKKMKLILQVLNRTKWFDFKFFSPAKINLFLRLKEKKDGYNEISTLMHSINLGDDLFVTILNKENQKKLRNLLHQCSSGDFLTIKKSKKCKIKHKNTYTKKEKDLYYNNYPLNDDNIIIKILKKYREELNINDDIKFLVHANKRIPIFGGLGGGSSDGATIFYFLEKYFYKYLKLNTLKSDFLKKIGSDISFFDSSGFAYCTGKGNDIIDLKNVFSDIIKDRIYLFQFNEGLSSKLVYENVDYNKIIQYNPVDLLENIINSNNNITEIIKEKEKKYMKSFVKIESKDLHKIFINDLEHSAFFLAKKLKEIKKILVDQNIFQVVTMSGSGSTLFAIPKNNINLDLEKIQIKNLIEHIQEKLNVKIKIYLCNILRKNEKIWYKPKKIAEVIK</sequence>
<reference evidence="7" key="1">
    <citation type="submission" date="2015-04" db="EMBL/GenBank/DDBJ databases">
        <authorList>
            <consortium name="Pathogen Informatics"/>
        </authorList>
    </citation>
    <scope>NUCLEOTIDE SEQUENCE [LARGE SCALE GENOMIC DNA]</scope>
    <source>
        <strain evidence="7">8A</strain>
    </source>
</reference>
<dbReference type="GO" id="GO:0016114">
    <property type="term" value="P:terpenoid biosynthetic process"/>
    <property type="evidence" value="ECO:0007669"/>
    <property type="project" value="InterPro"/>
</dbReference>
<dbReference type="SUPFAM" id="SSF54211">
    <property type="entry name" value="Ribosomal protein S5 domain 2-like"/>
    <property type="match status" value="1"/>
</dbReference>
<proteinExistence type="inferred from homology"/>
<dbReference type="OMA" id="RKETHNE"/>
<dbReference type="PANTHER" id="PTHR43527:SF2">
    <property type="entry name" value="4-DIPHOSPHOCYTIDYL-2-C-METHYL-D-ERYTHRITOL KINASE, CHLOROPLASTIC"/>
    <property type="match status" value="1"/>
</dbReference>